<reference evidence="7" key="1">
    <citation type="submission" date="2013-12" db="EMBL/GenBank/DDBJ databases">
        <authorList>
            <person name="Genoscope - CEA"/>
        </authorList>
    </citation>
    <scope>NUCLEOTIDE SEQUENCE</scope>
    <source>
        <strain evidence="7">CBS 1993</strain>
    </source>
</reference>
<dbReference type="PANTHER" id="PTHR48287">
    <property type="entry name" value="ARM REPEAT SUPERFAMILY PROTEIN"/>
    <property type="match status" value="1"/>
</dbReference>
<accession>W6MUU7</accession>
<evidence type="ECO:0000313" key="7">
    <source>
        <dbReference type="EMBL" id="CDK25930.1"/>
    </source>
</evidence>
<reference evidence="7" key="2">
    <citation type="submission" date="2014-02" db="EMBL/GenBank/DDBJ databases">
        <title>Complete DNA sequence of /Kuraishia capsulata/ illustrates novel genomic features among budding yeasts (/Saccharomycotina/).</title>
        <authorList>
            <person name="Morales L."/>
            <person name="Noel B."/>
            <person name="Porcel B."/>
            <person name="Marcet-Houben M."/>
            <person name="Hullo M-F."/>
            <person name="Sacerdot C."/>
            <person name="Tekaia F."/>
            <person name="Leh-Louis V."/>
            <person name="Despons L."/>
            <person name="Khanna V."/>
            <person name="Aury J-M."/>
            <person name="Barbe V."/>
            <person name="Couloux A."/>
            <person name="Labadie K."/>
            <person name="Pelletier E."/>
            <person name="Souciet J-L."/>
            <person name="Boekhout T."/>
            <person name="Gabaldon T."/>
            <person name="Wincker P."/>
            <person name="Dujon B."/>
        </authorList>
    </citation>
    <scope>NUCLEOTIDE SEQUENCE</scope>
    <source>
        <strain evidence="7">CBS 1993</strain>
    </source>
</reference>
<dbReference type="InterPro" id="IPR057860">
    <property type="entry name" value="HEAT_RRP12_N"/>
</dbReference>
<dbReference type="SUPFAM" id="SSF48371">
    <property type="entry name" value="ARM repeat"/>
    <property type="match status" value="1"/>
</dbReference>
<feature type="domain" description="RRP12 N-terminal HEAT" evidence="6">
    <location>
        <begin position="23"/>
        <end position="238"/>
    </location>
</feature>
<feature type="compositionally biased region" description="Polar residues" evidence="4">
    <location>
        <begin position="1085"/>
        <end position="1107"/>
    </location>
</feature>
<feature type="region of interest" description="Disordered" evidence="4">
    <location>
        <begin position="1007"/>
        <end position="1211"/>
    </location>
</feature>
<comment type="similarity">
    <text evidence="2">Belongs to the RRP12 family.</text>
</comment>
<feature type="compositionally biased region" description="Basic and acidic residues" evidence="4">
    <location>
        <begin position="1014"/>
        <end position="1026"/>
    </location>
</feature>
<sequence>MDSTNGEGVSIEDKLDRIRLQINSKLDNQKQLAIILSAVEENIEEQKTKKSEVAYFVSFLGLLQQSIQNDEIVDLSLATVSAYFLDLFFPYLPAQLLKSRFSDILTMLAPALTNEASEAPLIRSSVGALEALLLAQDHASWGSNVSVSPRRGLYGLLELSLDPRPKVRKRAQEAVHKILSLPPPGPTVEHPAANLPAEFVLESLVELLKSRNKNKAHTDKDLSSKMIHNLQLITSITSANAWPSRQIEPLCDALLELSKTTDQYLVSGVFNAFEGLFSSMNDEIDKDRFVAVLNIIFDLKPSVNDVHLAASWLAVVAKAVSSYAKVDSLACLAKLPDVFKIVMQYFASDSENIYISASQCLIAIIVEGIEDNSLLQPSKSNGVDNRTYEAVDDVITEIAEVTLTLCGVKYAHAAKEVMELLTAIFTKLRVRSNPDFLPHLEQVGNWRSDEERFQYKAEADAVISSALLALGPEVVISVLPLNLDRPDQVGRAWLLPLLRDNIRNAKLGFFLSYFSPLLEFFAEKVENAEDKQSMHIKIFQTIIDQVWSLLPHFCDLPLDLRSSFTDEFAAKLSGLLYEKVELRVTICHSLKLLVESNLAYADGALTDDLMMQQQFPESEAKKNVKYLAAKASKILSVLFNVFTQTAASSRGYVLETIDAYLQITPKDELEATFNKVCGILKNAMDEEASGKPSQKKESVDFPKMSITMMDLVVAMSKYVPETSHNALLTIFNQTLTYQDASIQKRSYRILTKMFETEAGVESAKKYLRDIESSIIASTDSLIATAKASRLAAIVAIIDILPSSDLFFIPSVLSEIIMATKNVNEKTRELSYAALIKMGNKMEEGGVIENSKVPSMDPEMPDSEANLETYFTMCSAGLVGSTPHMVSAAITAMSCLLYEFRPRMNTELLLEISTTVELFLESNNREVVKSAIGFVKVAVLTLPIEIVAGNLGALLPNLMRWSHEHKGHFKSKIKHIIERMIRRFGYDTIEANFPEEDKKLLLNIKKSKDRAKRKQQQEPEQEKRTEAKTTYASAYDEALYKSSDEEDSDEEMEEAQAPRRGDHGNNRYISESKGAPLDLLDRQAISRITSSNPKNARKPNSNASNFKSRNGRIVIDAGEDEDPFKGKDSGLNAYVEAVKQGPVRGQRNKLKFKRGKNARDDDFGDDDEDDKPVSRPNGRGNSFAGSRGGRVSKPRGGGPPRGGPKFKSRKKL</sequence>
<feature type="domain" description="RRP12 HEAT" evidence="5">
    <location>
        <begin position="348"/>
        <end position="645"/>
    </location>
</feature>
<feature type="compositionally biased region" description="Basic and acidic residues" evidence="4">
    <location>
        <begin position="1055"/>
        <end position="1064"/>
    </location>
</feature>
<evidence type="ECO:0000259" key="5">
    <source>
        <dbReference type="Pfam" id="PF08161"/>
    </source>
</evidence>
<feature type="compositionally biased region" description="Basic residues" evidence="4">
    <location>
        <begin position="1145"/>
        <end position="1155"/>
    </location>
</feature>
<evidence type="ECO:0000313" key="8">
    <source>
        <dbReference type="Proteomes" id="UP000019384"/>
    </source>
</evidence>
<dbReference type="HOGENOM" id="CLU_003753_1_0_1"/>
<dbReference type="AlphaFoldDB" id="W6MUU7"/>
<dbReference type="OrthoDB" id="2192888at2759"/>
<name>W6MUU7_9ASCO</name>
<comment type="subcellular location">
    <subcellularLocation>
        <location evidence="1">Nucleus</location>
    </subcellularLocation>
</comment>
<dbReference type="GO" id="GO:0005634">
    <property type="term" value="C:nucleus"/>
    <property type="evidence" value="ECO:0007669"/>
    <property type="project" value="UniProtKB-SubCell"/>
</dbReference>
<dbReference type="Gene3D" id="1.25.10.10">
    <property type="entry name" value="Leucine-rich Repeat Variant"/>
    <property type="match status" value="2"/>
</dbReference>
<organism evidence="7 8">
    <name type="scientific">Kuraishia capsulata CBS 1993</name>
    <dbReference type="NCBI Taxonomy" id="1382522"/>
    <lineage>
        <taxon>Eukaryota</taxon>
        <taxon>Fungi</taxon>
        <taxon>Dikarya</taxon>
        <taxon>Ascomycota</taxon>
        <taxon>Saccharomycotina</taxon>
        <taxon>Pichiomycetes</taxon>
        <taxon>Pichiales</taxon>
        <taxon>Pichiaceae</taxon>
        <taxon>Kuraishia</taxon>
    </lineage>
</organism>
<gene>
    <name evidence="7" type="ORF">KUCA_T00001901001</name>
</gene>
<dbReference type="Pfam" id="PF25772">
    <property type="entry name" value="HEAT_RRP12_N"/>
    <property type="match status" value="1"/>
</dbReference>
<feature type="compositionally biased region" description="Acidic residues" evidence="4">
    <location>
        <begin position="1043"/>
        <end position="1053"/>
    </location>
</feature>
<evidence type="ECO:0000259" key="6">
    <source>
        <dbReference type="Pfam" id="PF25772"/>
    </source>
</evidence>
<proteinExistence type="inferred from homology"/>
<evidence type="ECO:0000256" key="4">
    <source>
        <dbReference type="SAM" id="MobiDB-lite"/>
    </source>
</evidence>
<keyword evidence="8" id="KW-1185">Reference proteome</keyword>
<dbReference type="InterPro" id="IPR012978">
    <property type="entry name" value="HEAT_RRP12"/>
</dbReference>
<dbReference type="RefSeq" id="XP_022457940.1">
    <property type="nucleotide sequence ID" value="XM_022604127.1"/>
</dbReference>
<dbReference type="GeneID" id="34519328"/>
<dbReference type="STRING" id="1382522.W6MUU7"/>
<evidence type="ECO:0000256" key="3">
    <source>
        <dbReference type="ARBA" id="ARBA00023242"/>
    </source>
</evidence>
<dbReference type="Proteomes" id="UP000019384">
    <property type="component" value="Unassembled WGS sequence"/>
</dbReference>
<dbReference type="EMBL" id="HG793126">
    <property type="protein sequence ID" value="CDK25930.1"/>
    <property type="molecule type" value="Genomic_DNA"/>
</dbReference>
<keyword evidence="3" id="KW-0539">Nucleus</keyword>
<dbReference type="GO" id="GO:0000462">
    <property type="term" value="P:maturation of SSU-rRNA from tricistronic rRNA transcript (SSU-rRNA, 5.8S rRNA, LSU-rRNA)"/>
    <property type="evidence" value="ECO:0007669"/>
    <property type="project" value="EnsemblFungi"/>
</dbReference>
<dbReference type="InterPro" id="IPR052087">
    <property type="entry name" value="RRP12"/>
</dbReference>
<evidence type="ECO:0000256" key="2">
    <source>
        <dbReference type="ARBA" id="ARBA00007690"/>
    </source>
</evidence>
<dbReference type="GO" id="GO:0030688">
    <property type="term" value="C:preribosome, small subunit precursor"/>
    <property type="evidence" value="ECO:0007669"/>
    <property type="project" value="EnsemblFungi"/>
</dbReference>
<evidence type="ECO:0000256" key="1">
    <source>
        <dbReference type="ARBA" id="ARBA00004123"/>
    </source>
</evidence>
<protein>
    <submittedName>
        <fullName evidence="7">Uncharacterized protein</fullName>
    </submittedName>
</protein>
<dbReference type="Pfam" id="PF08161">
    <property type="entry name" value="RRP12_HEAT"/>
    <property type="match status" value="1"/>
</dbReference>
<dbReference type="InterPro" id="IPR016024">
    <property type="entry name" value="ARM-type_fold"/>
</dbReference>
<dbReference type="PANTHER" id="PTHR48287:SF1">
    <property type="entry name" value="ARM REPEAT SUPERFAMILY PROTEIN"/>
    <property type="match status" value="1"/>
</dbReference>
<dbReference type="InterPro" id="IPR011989">
    <property type="entry name" value="ARM-like"/>
</dbReference>